<sequence length="341" mass="37026">MKEIWFSLCYFILLMSASVAVANDFSGVVQTIEKSYVSIEFSPSANERKTIGSSTKPDELMKKLLEGRQNKRGTTKGSGFFIDNQGYLITSFNTVSSSGEIWISTHDGFRHKGTFVGGDESLDLSVIKINSTDYPGVTFSEDFTLGESVAVLSNHTELKNTLSSGIISHLPQVNALSAPFPMLQADTAIDLGSAGSPLFNRKGEVLGMVSAAIIINHKFAGQAFAIPTKSLMRFLPNLKSTGKINRASLGIAGGDVWLDVSSDRQQKYVIISEVMSGSAADKAGLEVGDFIVDFNGTKVSDWWHFIGMVALAEPMKDYSLTIQRNGKNKKVMVTLLPLKDD</sequence>
<dbReference type="Pfam" id="PF13180">
    <property type="entry name" value="PDZ_2"/>
    <property type="match status" value="1"/>
</dbReference>
<keyword evidence="2" id="KW-0645">Protease</keyword>
<dbReference type="EMBL" id="CP133548">
    <property type="protein sequence ID" value="WMS89093.1"/>
    <property type="molecule type" value="Genomic_DNA"/>
</dbReference>
<evidence type="ECO:0000259" key="6">
    <source>
        <dbReference type="PROSITE" id="PS50106"/>
    </source>
</evidence>
<dbReference type="SUPFAM" id="SSF50156">
    <property type="entry name" value="PDZ domain-like"/>
    <property type="match status" value="1"/>
</dbReference>
<dbReference type="SUPFAM" id="SSF50494">
    <property type="entry name" value="Trypsin-like serine proteases"/>
    <property type="match status" value="1"/>
</dbReference>
<dbReference type="PROSITE" id="PS50106">
    <property type="entry name" value="PDZ"/>
    <property type="match status" value="1"/>
</dbReference>
<evidence type="ECO:0000256" key="1">
    <source>
        <dbReference type="ARBA" id="ARBA00010541"/>
    </source>
</evidence>
<dbReference type="GO" id="GO:0006508">
    <property type="term" value="P:proteolysis"/>
    <property type="evidence" value="ECO:0007669"/>
    <property type="project" value="UniProtKB-KW"/>
</dbReference>
<dbReference type="Pfam" id="PF13365">
    <property type="entry name" value="Trypsin_2"/>
    <property type="match status" value="1"/>
</dbReference>
<gene>
    <name evidence="7" type="ORF">Q9312_09290</name>
</gene>
<name>A0AA51X8A5_9GAMM</name>
<dbReference type="InterPro" id="IPR009003">
    <property type="entry name" value="Peptidase_S1_PA"/>
</dbReference>
<dbReference type="PANTHER" id="PTHR22939">
    <property type="entry name" value="SERINE PROTEASE FAMILY S1C HTRA-RELATED"/>
    <property type="match status" value="1"/>
</dbReference>
<keyword evidence="5" id="KW-0732">Signal</keyword>
<keyword evidence="8" id="KW-1185">Reference proteome</keyword>
<evidence type="ECO:0000256" key="4">
    <source>
        <dbReference type="ARBA" id="ARBA00022825"/>
    </source>
</evidence>
<dbReference type="GO" id="GO:0004252">
    <property type="term" value="F:serine-type endopeptidase activity"/>
    <property type="evidence" value="ECO:0007669"/>
    <property type="project" value="InterPro"/>
</dbReference>
<proteinExistence type="inferred from homology"/>
<feature type="chain" id="PRO_5041431131" evidence="5">
    <location>
        <begin position="23"/>
        <end position="341"/>
    </location>
</feature>
<evidence type="ECO:0000256" key="3">
    <source>
        <dbReference type="ARBA" id="ARBA00022801"/>
    </source>
</evidence>
<protein>
    <submittedName>
        <fullName evidence="7">Trypsin-like peptidase domain-containing protein</fullName>
    </submittedName>
</protein>
<keyword evidence="3" id="KW-0378">Hydrolase</keyword>
<evidence type="ECO:0000256" key="2">
    <source>
        <dbReference type="ARBA" id="ARBA00022670"/>
    </source>
</evidence>
<dbReference type="SMART" id="SM00228">
    <property type="entry name" value="PDZ"/>
    <property type="match status" value="1"/>
</dbReference>
<feature type="signal peptide" evidence="5">
    <location>
        <begin position="1"/>
        <end position="22"/>
    </location>
</feature>
<dbReference type="RefSeq" id="WP_309204339.1">
    <property type="nucleotide sequence ID" value="NZ_CP133548.1"/>
</dbReference>
<accession>A0AA51X8A5</accession>
<evidence type="ECO:0000313" key="8">
    <source>
        <dbReference type="Proteomes" id="UP001239782"/>
    </source>
</evidence>
<dbReference type="AlphaFoldDB" id="A0AA51X8A5"/>
<feature type="domain" description="PDZ" evidence="6">
    <location>
        <begin position="241"/>
        <end position="326"/>
    </location>
</feature>
<comment type="similarity">
    <text evidence="1">Belongs to the peptidase S1C family.</text>
</comment>
<organism evidence="7 8">
    <name type="scientific">Pleionea litopenaei</name>
    <dbReference type="NCBI Taxonomy" id="3070815"/>
    <lineage>
        <taxon>Bacteria</taxon>
        <taxon>Pseudomonadati</taxon>
        <taxon>Pseudomonadota</taxon>
        <taxon>Gammaproteobacteria</taxon>
        <taxon>Oceanospirillales</taxon>
        <taxon>Pleioneaceae</taxon>
        <taxon>Pleionea</taxon>
    </lineage>
</organism>
<dbReference type="KEGG" id="plei:Q9312_09290"/>
<dbReference type="InterPro" id="IPR001940">
    <property type="entry name" value="Peptidase_S1C"/>
</dbReference>
<dbReference type="InterPro" id="IPR043504">
    <property type="entry name" value="Peptidase_S1_PA_chymotrypsin"/>
</dbReference>
<dbReference type="PANTHER" id="PTHR22939:SF129">
    <property type="entry name" value="SERINE PROTEASE HTRA2, MITOCHONDRIAL"/>
    <property type="match status" value="1"/>
</dbReference>
<keyword evidence="4" id="KW-0720">Serine protease</keyword>
<reference evidence="7 8" key="1">
    <citation type="submission" date="2023-08" db="EMBL/GenBank/DDBJ databases">
        <title>Pleionea litopenaei sp. nov., isolated from stomach of juvenile Litopenaeus vannamei.</title>
        <authorList>
            <person name="Rho A.M."/>
            <person name="Hwang C.Y."/>
        </authorList>
    </citation>
    <scope>NUCLEOTIDE SEQUENCE [LARGE SCALE GENOMIC DNA]</scope>
    <source>
        <strain evidence="7 8">HL-JVS1</strain>
    </source>
</reference>
<evidence type="ECO:0000313" key="7">
    <source>
        <dbReference type="EMBL" id="WMS89093.1"/>
    </source>
</evidence>
<dbReference type="PRINTS" id="PR00834">
    <property type="entry name" value="PROTEASES2C"/>
</dbReference>
<dbReference type="Gene3D" id="2.30.42.10">
    <property type="match status" value="1"/>
</dbReference>
<evidence type="ECO:0000256" key="5">
    <source>
        <dbReference type="SAM" id="SignalP"/>
    </source>
</evidence>
<dbReference type="Proteomes" id="UP001239782">
    <property type="component" value="Chromosome"/>
</dbReference>
<dbReference type="InterPro" id="IPR001478">
    <property type="entry name" value="PDZ"/>
</dbReference>
<dbReference type="InterPro" id="IPR036034">
    <property type="entry name" value="PDZ_sf"/>
</dbReference>
<dbReference type="Gene3D" id="2.40.10.10">
    <property type="entry name" value="Trypsin-like serine proteases"/>
    <property type="match status" value="2"/>
</dbReference>